<keyword evidence="6" id="KW-1185">Reference proteome</keyword>
<dbReference type="InterPro" id="IPR036188">
    <property type="entry name" value="FAD/NAD-bd_sf"/>
</dbReference>
<keyword evidence="3" id="KW-0274">FAD</keyword>
<dbReference type="Proteomes" id="UP000826661">
    <property type="component" value="Chromosome III"/>
</dbReference>
<dbReference type="InterPro" id="IPR051209">
    <property type="entry name" value="FAD-bind_Monooxygenase_sf"/>
</dbReference>
<organism evidence="5 6">
    <name type="scientific">Trichoderma simmonsii</name>
    <dbReference type="NCBI Taxonomy" id="1491479"/>
    <lineage>
        <taxon>Eukaryota</taxon>
        <taxon>Fungi</taxon>
        <taxon>Dikarya</taxon>
        <taxon>Ascomycota</taxon>
        <taxon>Pezizomycotina</taxon>
        <taxon>Sordariomycetes</taxon>
        <taxon>Hypocreomycetidae</taxon>
        <taxon>Hypocreales</taxon>
        <taxon>Hypocreaceae</taxon>
        <taxon>Trichoderma</taxon>
    </lineage>
</organism>
<keyword evidence="2" id="KW-0285">Flavoprotein</keyword>
<keyword evidence="4" id="KW-0560">Oxidoreductase</keyword>
<dbReference type="SUPFAM" id="SSF51905">
    <property type="entry name" value="FAD/NAD(P)-binding domain"/>
    <property type="match status" value="2"/>
</dbReference>
<evidence type="ECO:0000256" key="4">
    <source>
        <dbReference type="ARBA" id="ARBA00023002"/>
    </source>
</evidence>
<dbReference type="PANTHER" id="PTHR42877:SF11">
    <property type="entry name" value="MONOOXYGENASE, PUTATIVE (AFU_ORTHOLOGUE AFUA_6G13790)-RELATED"/>
    <property type="match status" value="1"/>
</dbReference>
<dbReference type="InterPro" id="IPR020946">
    <property type="entry name" value="Flavin_mOase-like"/>
</dbReference>
<evidence type="ECO:0000256" key="3">
    <source>
        <dbReference type="ARBA" id="ARBA00022827"/>
    </source>
</evidence>
<evidence type="ECO:0000256" key="2">
    <source>
        <dbReference type="ARBA" id="ARBA00022630"/>
    </source>
</evidence>
<protein>
    <recommendedName>
        <fullName evidence="7">Flavin-binding monooxygenase</fullName>
    </recommendedName>
</protein>
<dbReference type="AlphaFoldDB" id="A0A8G0PES7"/>
<evidence type="ECO:0000313" key="6">
    <source>
        <dbReference type="Proteomes" id="UP000826661"/>
    </source>
</evidence>
<sequence>MGSKSAYQLSDQWLGKPRPVRVVVIGAGIGGIAAVKLFRERFKDQPTTLVIYEKNHDVGGTWLENRYPGCSCDIPAHGYTYSWEGNPSWSKPYVGAEELFDYFKTRAQAYGVFDHVHLNHRVIEAKWNGLKGKWSLQIEDVTNSTVISDECDVLINAGGFLNKWKWPNIDGIDTYKGFLVHSAAWNPDYSFEGKTVGIIGSGSSAIQIVPNIQKQVKTMVSFNRSPTWITPEFAAEFAPEGRASLFTEEQKAQWARSPNEFLKFRKEIENSGNKFFSLQFKNSALQEELFETSRAVMEKRLGGKKELASMMIPSFAVGCRRMTPGFGYLEALASDNATVRSDPISRITPSGIKMADGTQFALDAIICATGFDNSYRPAFPVIGENGKDLREEWRDEPRSYLSVAVAGYPNYIMATGPNFPLANGSLIACLEQTLRYAFDVVEKIQTQGVKCLAPTPEAVAEFQEHKDAMMEELVWTSSCRSWYKNGTINGKVWGPYCGSVPHFIELLSQPRWEDFKIQYQSQNRFQYLGMGKTFREVTGGDLSWYVTEPGANQDNQAGG</sequence>
<evidence type="ECO:0008006" key="7">
    <source>
        <dbReference type="Google" id="ProtNLM"/>
    </source>
</evidence>
<proteinExistence type="inferred from homology"/>
<dbReference type="GO" id="GO:0050661">
    <property type="term" value="F:NADP binding"/>
    <property type="evidence" value="ECO:0007669"/>
    <property type="project" value="InterPro"/>
</dbReference>
<comment type="similarity">
    <text evidence="1">Belongs to the FAD-binding monooxygenase family.</text>
</comment>
<dbReference type="GO" id="GO:0050660">
    <property type="term" value="F:flavin adenine dinucleotide binding"/>
    <property type="evidence" value="ECO:0007669"/>
    <property type="project" value="InterPro"/>
</dbReference>
<dbReference type="EMBL" id="CP075866">
    <property type="protein sequence ID" value="QYS97877.1"/>
    <property type="molecule type" value="Genomic_DNA"/>
</dbReference>
<gene>
    <name evidence="5" type="ORF">H0G86_005081</name>
</gene>
<dbReference type="Pfam" id="PF00743">
    <property type="entry name" value="FMO-like"/>
    <property type="match status" value="1"/>
</dbReference>
<dbReference type="PANTHER" id="PTHR42877">
    <property type="entry name" value="L-ORNITHINE N(5)-MONOOXYGENASE-RELATED"/>
    <property type="match status" value="1"/>
</dbReference>
<name>A0A8G0PES7_9HYPO</name>
<accession>A0A8G0PES7</accession>
<evidence type="ECO:0000256" key="1">
    <source>
        <dbReference type="ARBA" id="ARBA00010139"/>
    </source>
</evidence>
<reference evidence="5 6" key="1">
    <citation type="journal article" date="2021" name="BMC Genomics">
        <title>Telomere-to-telomere genome assembly of asparaginase-producing Trichoderma simmonsii.</title>
        <authorList>
            <person name="Chung D."/>
            <person name="Kwon Y.M."/>
            <person name="Yang Y."/>
        </authorList>
    </citation>
    <scope>NUCLEOTIDE SEQUENCE [LARGE SCALE GENOMIC DNA]</scope>
    <source>
        <strain evidence="5 6">GH-Sj1</strain>
    </source>
</reference>
<evidence type="ECO:0000313" key="5">
    <source>
        <dbReference type="EMBL" id="QYS97877.1"/>
    </source>
</evidence>
<dbReference type="GO" id="GO:0004499">
    <property type="term" value="F:N,N-dimethylaniline monooxygenase activity"/>
    <property type="evidence" value="ECO:0007669"/>
    <property type="project" value="InterPro"/>
</dbReference>
<dbReference type="Gene3D" id="3.50.50.60">
    <property type="entry name" value="FAD/NAD(P)-binding domain"/>
    <property type="match status" value="2"/>
</dbReference>